<proteinExistence type="predicted"/>
<name>A0AAD3T7E3_NEPGR</name>
<keyword evidence="2" id="KW-1185">Reference proteome</keyword>
<reference evidence="1" key="1">
    <citation type="submission" date="2023-05" db="EMBL/GenBank/DDBJ databases">
        <title>Nepenthes gracilis genome sequencing.</title>
        <authorList>
            <person name="Fukushima K."/>
        </authorList>
    </citation>
    <scope>NUCLEOTIDE SEQUENCE</scope>
    <source>
        <strain evidence="1">SING2019-196</strain>
    </source>
</reference>
<protein>
    <submittedName>
        <fullName evidence="1">Uncharacterized protein</fullName>
    </submittedName>
</protein>
<dbReference type="Proteomes" id="UP001279734">
    <property type="component" value="Unassembled WGS sequence"/>
</dbReference>
<accession>A0AAD3T7E3</accession>
<gene>
    <name evidence="1" type="ORF">Nepgr_025940</name>
</gene>
<evidence type="ECO:0000313" key="1">
    <source>
        <dbReference type="EMBL" id="GMH24097.1"/>
    </source>
</evidence>
<dbReference type="EMBL" id="BSYO01000027">
    <property type="protein sequence ID" value="GMH24097.1"/>
    <property type="molecule type" value="Genomic_DNA"/>
</dbReference>
<dbReference type="AlphaFoldDB" id="A0AAD3T7E3"/>
<organism evidence="1 2">
    <name type="scientific">Nepenthes gracilis</name>
    <name type="common">Slender pitcher plant</name>
    <dbReference type="NCBI Taxonomy" id="150966"/>
    <lineage>
        <taxon>Eukaryota</taxon>
        <taxon>Viridiplantae</taxon>
        <taxon>Streptophyta</taxon>
        <taxon>Embryophyta</taxon>
        <taxon>Tracheophyta</taxon>
        <taxon>Spermatophyta</taxon>
        <taxon>Magnoliopsida</taxon>
        <taxon>eudicotyledons</taxon>
        <taxon>Gunneridae</taxon>
        <taxon>Pentapetalae</taxon>
        <taxon>Caryophyllales</taxon>
        <taxon>Nepenthaceae</taxon>
        <taxon>Nepenthes</taxon>
    </lineage>
</organism>
<comment type="caution">
    <text evidence="1">The sequence shown here is derived from an EMBL/GenBank/DDBJ whole genome shotgun (WGS) entry which is preliminary data.</text>
</comment>
<sequence>MSNTHLSHTMPLSSQLNNSIVPYSSLFCFVPRFQPGQINVENGEPLRPEPNVATKGVKAEELAKGGMKLELSPCLRNCRKIFWRDCVWCCQFDGLCWDIQEDCRAAENQCKSPSLGVFPQYAAPFFPRCLIHPFSSTPHHHLRTPQTPLWVPESLSAILRRVSLSLVVIVWVVVKRHRCGEARACLSE</sequence>
<evidence type="ECO:0000313" key="2">
    <source>
        <dbReference type="Proteomes" id="UP001279734"/>
    </source>
</evidence>